<sequence length="314" mass="33675">MALVDDGVLRLQDPVAEWLPELANRRVLTSPDAPLSSTVAARREVTVRDLLTFTWGFGLVVAAPGALPVQRAVDELGLGGTGRPHGFSPEEWLARLGSLPLVRQPGEMWMYHTGADVLGFLVARASGRRFGEFLRERVFEPLGMVDSGFFVPPERVHRLPVSFAHDQGSGELVVWDPSVGGKYAVAPASELGGDGLVATAADYAAFQRMLLSGGGGVLSARSVALMTSDQLTAAQKVEKDRYPHLFGDHGGFGFCTGVRAGGQFGWDGGLGTSTQCDPALGLNALLFTQVAQDSEDTPSFIREFWATVYAEEQR</sequence>
<dbReference type="PANTHER" id="PTHR43283:SF3">
    <property type="entry name" value="BETA-LACTAMASE FAMILY PROTEIN (AFU_ORTHOLOGUE AFUA_5G07500)"/>
    <property type="match status" value="1"/>
</dbReference>
<feature type="domain" description="Beta-lactamase-related" evidence="1">
    <location>
        <begin position="1"/>
        <end position="293"/>
    </location>
</feature>
<dbReference type="InterPro" id="IPR012338">
    <property type="entry name" value="Beta-lactam/transpept-like"/>
</dbReference>
<reference evidence="2 3" key="1">
    <citation type="submission" date="2021-03" db="EMBL/GenBank/DDBJ databases">
        <title>Sequencing the genomes of 1000 actinobacteria strains.</title>
        <authorList>
            <person name="Klenk H.-P."/>
        </authorList>
    </citation>
    <scope>NUCLEOTIDE SEQUENCE [LARGE SCALE GENOMIC DNA]</scope>
    <source>
        <strain evidence="2 3">DSM 44580</strain>
    </source>
</reference>
<accession>A0ABS5A8Z1</accession>
<name>A0ABS5A8Z1_9PSEU</name>
<dbReference type="EMBL" id="JAGIOO010000001">
    <property type="protein sequence ID" value="MBP2473036.1"/>
    <property type="molecule type" value="Genomic_DNA"/>
</dbReference>
<dbReference type="InterPro" id="IPR050789">
    <property type="entry name" value="Diverse_Enzym_Activities"/>
</dbReference>
<dbReference type="Proteomes" id="UP001519363">
    <property type="component" value="Unassembled WGS sequence"/>
</dbReference>
<gene>
    <name evidence="2" type="ORF">JOF53_001908</name>
</gene>
<proteinExistence type="predicted"/>
<evidence type="ECO:0000313" key="2">
    <source>
        <dbReference type="EMBL" id="MBP2473036.1"/>
    </source>
</evidence>
<dbReference type="Pfam" id="PF00144">
    <property type="entry name" value="Beta-lactamase"/>
    <property type="match status" value="1"/>
</dbReference>
<dbReference type="PANTHER" id="PTHR43283">
    <property type="entry name" value="BETA-LACTAMASE-RELATED"/>
    <property type="match status" value="1"/>
</dbReference>
<evidence type="ECO:0000259" key="1">
    <source>
        <dbReference type="Pfam" id="PF00144"/>
    </source>
</evidence>
<dbReference type="InterPro" id="IPR001466">
    <property type="entry name" value="Beta-lactam-related"/>
</dbReference>
<evidence type="ECO:0000313" key="3">
    <source>
        <dbReference type="Proteomes" id="UP001519363"/>
    </source>
</evidence>
<protein>
    <submittedName>
        <fullName evidence="2">CubicO group peptidase (Beta-lactamase class C family)</fullName>
    </submittedName>
</protein>
<keyword evidence="3" id="KW-1185">Reference proteome</keyword>
<organism evidence="2 3">
    <name type="scientific">Crossiella equi</name>
    <dbReference type="NCBI Taxonomy" id="130796"/>
    <lineage>
        <taxon>Bacteria</taxon>
        <taxon>Bacillati</taxon>
        <taxon>Actinomycetota</taxon>
        <taxon>Actinomycetes</taxon>
        <taxon>Pseudonocardiales</taxon>
        <taxon>Pseudonocardiaceae</taxon>
        <taxon>Crossiella</taxon>
    </lineage>
</organism>
<dbReference type="Gene3D" id="3.40.710.10">
    <property type="entry name" value="DD-peptidase/beta-lactamase superfamily"/>
    <property type="match status" value="1"/>
</dbReference>
<dbReference type="SUPFAM" id="SSF56601">
    <property type="entry name" value="beta-lactamase/transpeptidase-like"/>
    <property type="match status" value="1"/>
</dbReference>
<comment type="caution">
    <text evidence="2">The sequence shown here is derived from an EMBL/GenBank/DDBJ whole genome shotgun (WGS) entry which is preliminary data.</text>
</comment>